<dbReference type="RefSeq" id="WP_144991995.1">
    <property type="nucleotide sequence ID" value="NZ_VNJK01000002.1"/>
</dbReference>
<evidence type="ECO:0000313" key="2">
    <source>
        <dbReference type="EMBL" id="TVX89468.1"/>
    </source>
</evidence>
<reference evidence="2 3" key="1">
    <citation type="submission" date="2019-07" db="EMBL/GenBank/DDBJ databases">
        <authorList>
            <person name="Kim J."/>
        </authorList>
    </citation>
    <scope>NUCLEOTIDE SEQUENCE [LARGE SCALE GENOMIC DNA]</scope>
    <source>
        <strain evidence="2 3">N4</strain>
    </source>
</reference>
<accession>A0A559IPA0</accession>
<evidence type="ECO:0000313" key="3">
    <source>
        <dbReference type="Proteomes" id="UP000318102"/>
    </source>
</evidence>
<dbReference type="InterPro" id="IPR001119">
    <property type="entry name" value="SLH_dom"/>
</dbReference>
<organism evidence="2 3">
    <name type="scientific">Paenibacillus agilis</name>
    <dbReference type="NCBI Taxonomy" id="3020863"/>
    <lineage>
        <taxon>Bacteria</taxon>
        <taxon>Bacillati</taxon>
        <taxon>Bacillota</taxon>
        <taxon>Bacilli</taxon>
        <taxon>Bacillales</taxon>
        <taxon>Paenibacillaceae</taxon>
        <taxon>Paenibacillus</taxon>
    </lineage>
</organism>
<comment type="caution">
    <text evidence="2">The sequence shown here is derived from an EMBL/GenBank/DDBJ whole genome shotgun (WGS) entry which is preliminary data.</text>
</comment>
<dbReference type="EMBL" id="VNJK01000002">
    <property type="protein sequence ID" value="TVX89468.1"/>
    <property type="molecule type" value="Genomic_DNA"/>
</dbReference>
<sequence>MIALRKTPALKKCLAIMLTLALLITMVPLPFGSVAQAAGGGFFVFPNEQYDAKSARVTSDERITLDGSINGVSAKGISYSVQQITITPGGQEHVVTSREEQTANIIVNGTNLKVFNLQLFSGLNRITFKGLQGSTEVYDSIYVEYRNGPTLSDLQVSLNGARQELKELGTTIVNSKSPNNSNTASVSITGKAKNAEKVQVVVNNNSWTFNVSKNNNWEFFASPILLTKGKNIVKIRALNGTQVVETVREVALYNNTVTFYDVHFLNGSDKIDLSSNPTLNLGSEIIHGKAIIPIQKGATNPVVSLEYTLTGMTASAPITIKNQQIIDDYVHVEFDIDLTGQLANKLNQLLRLELAGTNLVSGTKDRTAMSFTLTDASMPIIHDIRYLGNYRDGMSDSDVLNLSGSKLDKAELSSMPTAIEFLVANYGSQDITIKGIKDSANNPLTKVDLDGKIVGGTVVENINGVPTTLTRIIYKLNSLPISGKQTIEFDLGGTSYFATVTLLYGPFMKFDTVYDGRSIPFDTTTGNLQDIITLDTFFKNLEGSLLNVSDPNAIRYTDVSATEKRNVFLYLNNTELMLEPNGTDKTQFRLSASSVDAATKALFIGENKIKFVYRTKEAIYEKVTTVTIIPLNIPVIPVPKTDGVFPYSVNQDVLIPKPEKAKFEKKGDIFYTRESKMNVYGTFDFYDLGKTDAQISSEIDKLRNSNDNSDKYKIVVSSPNLKDKLTWTLSNEFQVIENGIKIMDVPSKANAPATNIEVQYIVETESFAFKIKGMNIPIDGSPVVLNITAYNNGEGGPRATYRIEVVPINVPYMIVQPVDQVRTINQNFLEVVIHSPGADKVVINKVEAKRQKFDRFYDGRIVYEDAFRTVVTGLKPNRENKIEFTITRGDDVEKAHIMVKYVPTSIPGGQYMESMKSSHKAFDNSLRLTFAKGTSLIRRDATKSEEFKHQVYSGNQMLFSIANPENGRVNQYDFEADQLPANFDLEMNQAGNVFRGSFPESFIKASPVYWIDPGLADDLMTKQNYDPIEHGSDPYQFPNAPVSMFYNRTMDRELVPSKEGKLTLSYDKNMAQDGGKLVTVFRFDPELKQWENIGGVVDDKKRTITVPFRKFGYYVVAKLGSSYNDVVQHPYARNYIEAVLGKGVMNPEQPLTTFGTDMYVTRAEFTRMIVRALDLPLNYEGPRHFDDADWPSDQDLSQVNTAGLWDFRYIETAAREGIVRGISPNVFGVDSNLTRQDAAVMLAKAMNLKMETDRSKIRKDLLKFFKDADKIDYYAQPAVLAIAKKGLIEGMPVDPSDPEKGFMFNPEANMLRGDAAVVIAKVMIDLKKLPKMS</sequence>
<keyword evidence="3" id="KW-1185">Reference proteome</keyword>
<dbReference type="OrthoDB" id="1805600at2"/>
<proteinExistence type="predicted"/>
<evidence type="ECO:0000259" key="1">
    <source>
        <dbReference type="PROSITE" id="PS51272"/>
    </source>
</evidence>
<dbReference type="Pfam" id="PF00395">
    <property type="entry name" value="SLH"/>
    <property type="match status" value="3"/>
</dbReference>
<gene>
    <name evidence="2" type="ORF">FPZ44_16950</name>
</gene>
<name>A0A559IPA0_9BACL</name>
<feature type="domain" description="SLH" evidence="1">
    <location>
        <begin position="1193"/>
        <end position="1256"/>
    </location>
</feature>
<dbReference type="PROSITE" id="PS51272">
    <property type="entry name" value="SLH"/>
    <property type="match status" value="3"/>
</dbReference>
<protein>
    <submittedName>
        <fullName evidence="2">S-layer homology domain-containing protein</fullName>
    </submittedName>
</protein>
<dbReference type="Proteomes" id="UP000318102">
    <property type="component" value="Unassembled WGS sequence"/>
</dbReference>
<feature type="domain" description="SLH" evidence="1">
    <location>
        <begin position="1262"/>
        <end position="1333"/>
    </location>
</feature>
<feature type="domain" description="SLH" evidence="1">
    <location>
        <begin position="1119"/>
        <end position="1183"/>
    </location>
</feature>